<dbReference type="InterPro" id="IPR043428">
    <property type="entry name" value="LivM-like"/>
</dbReference>
<feature type="transmembrane region" description="Helical" evidence="6">
    <location>
        <begin position="96"/>
        <end position="118"/>
    </location>
</feature>
<dbReference type="GO" id="GO:0005886">
    <property type="term" value="C:plasma membrane"/>
    <property type="evidence" value="ECO:0007669"/>
    <property type="project" value="UniProtKB-SubCell"/>
</dbReference>
<dbReference type="RefSeq" id="WP_246717857.1">
    <property type="nucleotide sequence ID" value="NZ_JACIFV010000019.1"/>
</dbReference>
<evidence type="ECO:0000256" key="4">
    <source>
        <dbReference type="ARBA" id="ARBA00022989"/>
    </source>
</evidence>
<feature type="transmembrane region" description="Helical" evidence="6">
    <location>
        <begin position="252"/>
        <end position="279"/>
    </location>
</feature>
<evidence type="ECO:0000256" key="1">
    <source>
        <dbReference type="ARBA" id="ARBA00004651"/>
    </source>
</evidence>
<comment type="caution">
    <text evidence="7">The sequence shown here is derived from an EMBL/GenBank/DDBJ whole genome shotgun (WGS) entry which is preliminary data.</text>
</comment>
<dbReference type="AlphaFoldDB" id="A0A7W6VQY5"/>
<evidence type="ECO:0000313" key="8">
    <source>
        <dbReference type="Proteomes" id="UP000524492"/>
    </source>
</evidence>
<reference evidence="7 8" key="1">
    <citation type="submission" date="2020-08" db="EMBL/GenBank/DDBJ databases">
        <title>Genomic Encyclopedia of Type Strains, Phase IV (KMG-V): Genome sequencing to study the core and pangenomes of soil and plant-associated prokaryotes.</title>
        <authorList>
            <person name="Whitman W."/>
        </authorList>
    </citation>
    <scope>NUCLEOTIDE SEQUENCE [LARGE SCALE GENOMIC DNA]</scope>
    <source>
        <strain evidence="7 8">SEMIA 4074</strain>
    </source>
</reference>
<dbReference type="CDD" id="cd06581">
    <property type="entry name" value="TM_PBP1_LivM_like"/>
    <property type="match status" value="1"/>
</dbReference>
<feature type="transmembrane region" description="Helical" evidence="6">
    <location>
        <begin position="50"/>
        <end position="76"/>
    </location>
</feature>
<keyword evidence="4 6" id="KW-1133">Transmembrane helix</keyword>
<dbReference type="EMBL" id="JACIFV010000019">
    <property type="protein sequence ID" value="MBB4194471.1"/>
    <property type="molecule type" value="Genomic_DNA"/>
</dbReference>
<evidence type="ECO:0000256" key="2">
    <source>
        <dbReference type="ARBA" id="ARBA00022475"/>
    </source>
</evidence>
<keyword evidence="3 6" id="KW-0812">Transmembrane</keyword>
<comment type="subcellular location">
    <subcellularLocation>
        <location evidence="1">Cell membrane</location>
        <topology evidence="1">Multi-pass membrane protein</topology>
    </subcellularLocation>
</comment>
<evidence type="ECO:0000256" key="6">
    <source>
        <dbReference type="SAM" id="Phobius"/>
    </source>
</evidence>
<dbReference type="Proteomes" id="UP000524492">
    <property type="component" value="Unassembled WGS sequence"/>
</dbReference>
<feature type="transmembrane region" description="Helical" evidence="6">
    <location>
        <begin position="20"/>
        <end position="38"/>
    </location>
</feature>
<evidence type="ECO:0000256" key="5">
    <source>
        <dbReference type="ARBA" id="ARBA00023136"/>
    </source>
</evidence>
<feature type="transmembrane region" description="Helical" evidence="6">
    <location>
        <begin position="125"/>
        <end position="145"/>
    </location>
</feature>
<protein>
    <submittedName>
        <fullName evidence="7">Branched-chain amino acid transport system permease protein</fullName>
    </submittedName>
</protein>
<keyword evidence="5 6" id="KW-0472">Membrane</keyword>
<sequence length="335" mass="35902">MATVTSTRAAMSDQERPYRLMVVFVILALAAAVAPFLFGEGLIRLAGEILLVFAMAQMWNLLAGYVGLLSIGHQVFVGAGAYGMFTLSIHAGVNPYVAIALAPLVSGVLAAVIAPILFRLRDAYFTIGMWVFSEIVSILVGKSSWLGQQNGLTLTALRDMDPAWISPIGFWWSAFAALGSLALLIWLMRSRLGLALMAVRDNDTAASSLGIDVWWSRFIAFVVSAAGTGLCGAIYFLGPAHVLPASGFDPNWVVTVLFICVVGGLGTIEGPIVGTIVYFALRQLFADSGNWYLILMGSVAVVTMLVARNGIWGTLHRKYGVSVIGITRQPPENDN</sequence>
<keyword evidence="8" id="KW-1185">Reference proteome</keyword>
<organism evidence="7 8">
    <name type="scientific">Rhizobium aethiopicum</name>
    <dbReference type="NCBI Taxonomy" id="1138170"/>
    <lineage>
        <taxon>Bacteria</taxon>
        <taxon>Pseudomonadati</taxon>
        <taxon>Pseudomonadota</taxon>
        <taxon>Alphaproteobacteria</taxon>
        <taxon>Hyphomicrobiales</taxon>
        <taxon>Rhizobiaceae</taxon>
        <taxon>Rhizobium/Agrobacterium group</taxon>
        <taxon>Rhizobium</taxon>
    </lineage>
</organism>
<dbReference type="PANTHER" id="PTHR30482:SF17">
    <property type="entry name" value="ABC TRANSPORTER ATP-BINDING PROTEIN"/>
    <property type="match status" value="1"/>
</dbReference>
<feature type="transmembrane region" description="Helical" evidence="6">
    <location>
        <begin position="218"/>
        <end position="237"/>
    </location>
</feature>
<dbReference type="Pfam" id="PF02653">
    <property type="entry name" value="BPD_transp_2"/>
    <property type="match status" value="1"/>
</dbReference>
<accession>A0A7W6VQY5</accession>
<evidence type="ECO:0000256" key="3">
    <source>
        <dbReference type="ARBA" id="ARBA00022692"/>
    </source>
</evidence>
<dbReference type="GO" id="GO:0015658">
    <property type="term" value="F:branched-chain amino acid transmembrane transporter activity"/>
    <property type="evidence" value="ECO:0007669"/>
    <property type="project" value="InterPro"/>
</dbReference>
<feature type="transmembrane region" description="Helical" evidence="6">
    <location>
        <begin position="291"/>
        <end position="311"/>
    </location>
</feature>
<name>A0A7W6VQY5_9HYPH</name>
<dbReference type="InterPro" id="IPR001851">
    <property type="entry name" value="ABC_transp_permease"/>
</dbReference>
<proteinExistence type="predicted"/>
<dbReference type="PANTHER" id="PTHR30482">
    <property type="entry name" value="HIGH-AFFINITY BRANCHED-CHAIN AMINO ACID TRANSPORT SYSTEM PERMEASE"/>
    <property type="match status" value="1"/>
</dbReference>
<feature type="transmembrane region" description="Helical" evidence="6">
    <location>
        <begin position="165"/>
        <end position="187"/>
    </location>
</feature>
<evidence type="ECO:0000313" key="7">
    <source>
        <dbReference type="EMBL" id="MBB4194471.1"/>
    </source>
</evidence>
<gene>
    <name evidence="7" type="ORF">GGD53_004650</name>
</gene>
<keyword evidence="2" id="KW-1003">Cell membrane</keyword>